<name>A0ABU0ACX2_9BACI</name>
<evidence type="ECO:0000313" key="3">
    <source>
        <dbReference type="Proteomes" id="UP001238088"/>
    </source>
</evidence>
<accession>A0ABU0ACX2</accession>
<dbReference type="Proteomes" id="UP001238088">
    <property type="component" value="Unassembled WGS sequence"/>
</dbReference>
<dbReference type="Pfam" id="PF00106">
    <property type="entry name" value="adh_short"/>
    <property type="match status" value="1"/>
</dbReference>
<sequence>MSWEAVKLFLREQVRVVFSDYYLQQVMLRQIQDYHGRYLCIEVDFANRLSVNRMVSKAIDSFGHIDNLINNADITKDAMLKKMKTEDFERFISVNLTGVFNCTLAVIPLMEQSQSGGIINTSSVSGIYGNIGQTNYSASKAGVIGMMKTCTKECGIKGITAEQSLQGLLKPR</sequence>
<proteinExistence type="inferred from homology"/>
<comment type="similarity">
    <text evidence="1">Belongs to the short-chain dehydrogenases/reductases (SDR) family.</text>
</comment>
<dbReference type="RefSeq" id="WP_307471412.1">
    <property type="nucleotide sequence ID" value="NZ_JAUSUB010000001.1"/>
</dbReference>
<comment type="caution">
    <text evidence="2">The sequence shown here is derived from an EMBL/GenBank/DDBJ whole genome shotgun (WGS) entry which is preliminary data.</text>
</comment>
<evidence type="ECO:0000313" key="2">
    <source>
        <dbReference type="EMBL" id="MDQ0268566.1"/>
    </source>
</evidence>
<dbReference type="PRINTS" id="PR00080">
    <property type="entry name" value="SDRFAMILY"/>
</dbReference>
<organism evidence="2 3">
    <name type="scientific">Cytobacillus purgationiresistens</name>
    <dbReference type="NCBI Taxonomy" id="863449"/>
    <lineage>
        <taxon>Bacteria</taxon>
        <taxon>Bacillati</taxon>
        <taxon>Bacillota</taxon>
        <taxon>Bacilli</taxon>
        <taxon>Bacillales</taxon>
        <taxon>Bacillaceae</taxon>
        <taxon>Cytobacillus</taxon>
    </lineage>
</organism>
<dbReference type="PRINTS" id="PR00081">
    <property type="entry name" value="GDHRDH"/>
</dbReference>
<dbReference type="Gene3D" id="3.40.50.720">
    <property type="entry name" value="NAD(P)-binding Rossmann-like Domain"/>
    <property type="match status" value="1"/>
</dbReference>
<reference evidence="2 3" key="1">
    <citation type="submission" date="2023-07" db="EMBL/GenBank/DDBJ databases">
        <title>Genomic Encyclopedia of Type Strains, Phase IV (KMG-IV): sequencing the most valuable type-strain genomes for metagenomic binning, comparative biology and taxonomic classification.</title>
        <authorList>
            <person name="Goeker M."/>
        </authorList>
    </citation>
    <scope>NUCLEOTIDE SEQUENCE [LARGE SCALE GENOMIC DNA]</scope>
    <source>
        <strain evidence="2 3">DSM 23494</strain>
    </source>
</reference>
<keyword evidence="3" id="KW-1185">Reference proteome</keyword>
<protein>
    <submittedName>
        <fullName evidence="2">NAD(P)-dependent dehydrogenase (Short-subunit alcohol dehydrogenase family)</fullName>
    </submittedName>
</protein>
<dbReference type="InterPro" id="IPR002347">
    <property type="entry name" value="SDR_fam"/>
</dbReference>
<dbReference type="InterPro" id="IPR050259">
    <property type="entry name" value="SDR"/>
</dbReference>
<gene>
    <name evidence="2" type="ORF">J2S17_000435</name>
</gene>
<dbReference type="EMBL" id="JAUSUB010000001">
    <property type="protein sequence ID" value="MDQ0268566.1"/>
    <property type="molecule type" value="Genomic_DNA"/>
</dbReference>
<dbReference type="SUPFAM" id="SSF51735">
    <property type="entry name" value="NAD(P)-binding Rossmann-fold domains"/>
    <property type="match status" value="1"/>
</dbReference>
<dbReference type="InterPro" id="IPR036291">
    <property type="entry name" value="NAD(P)-bd_dom_sf"/>
</dbReference>
<dbReference type="PANTHER" id="PTHR42879">
    <property type="entry name" value="3-OXOACYL-(ACYL-CARRIER-PROTEIN) REDUCTASE"/>
    <property type="match status" value="1"/>
</dbReference>
<dbReference type="PANTHER" id="PTHR42879:SF2">
    <property type="entry name" value="3-OXOACYL-[ACYL-CARRIER-PROTEIN] REDUCTASE FABG"/>
    <property type="match status" value="1"/>
</dbReference>
<evidence type="ECO:0000256" key="1">
    <source>
        <dbReference type="ARBA" id="ARBA00006484"/>
    </source>
</evidence>